<organism evidence="1 2">
    <name type="scientific">Smallanthus sonchifolius</name>
    <dbReference type="NCBI Taxonomy" id="185202"/>
    <lineage>
        <taxon>Eukaryota</taxon>
        <taxon>Viridiplantae</taxon>
        <taxon>Streptophyta</taxon>
        <taxon>Embryophyta</taxon>
        <taxon>Tracheophyta</taxon>
        <taxon>Spermatophyta</taxon>
        <taxon>Magnoliopsida</taxon>
        <taxon>eudicotyledons</taxon>
        <taxon>Gunneridae</taxon>
        <taxon>Pentapetalae</taxon>
        <taxon>asterids</taxon>
        <taxon>campanulids</taxon>
        <taxon>Asterales</taxon>
        <taxon>Asteraceae</taxon>
        <taxon>Asteroideae</taxon>
        <taxon>Heliantheae alliance</taxon>
        <taxon>Millerieae</taxon>
        <taxon>Smallanthus</taxon>
    </lineage>
</organism>
<evidence type="ECO:0000313" key="2">
    <source>
        <dbReference type="Proteomes" id="UP001056120"/>
    </source>
</evidence>
<reference evidence="2" key="1">
    <citation type="journal article" date="2022" name="Mol. Ecol. Resour.">
        <title>The genomes of chicory, endive, great burdock and yacon provide insights into Asteraceae palaeo-polyploidization history and plant inulin production.</title>
        <authorList>
            <person name="Fan W."/>
            <person name="Wang S."/>
            <person name="Wang H."/>
            <person name="Wang A."/>
            <person name="Jiang F."/>
            <person name="Liu H."/>
            <person name="Zhao H."/>
            <person name="Xu D."/>
            <person name="Zhang Y."/>
        </authorList>
    </citation>
    <scope>NUCLEOTIDE SEQUENCE [LARGE SCALE GENOMIC DNA]</scope>
    <source>
        <strain evidence="2">cv. Yunnan</strain>
    </source>
</reference>
<proteinExistence type="predicted"/>
<dbReference type="Proteomes" id="UP001056120">
    <property type="component" value="Linkage Group LG01"/>
</dbReference>
<name>A0ACB9K6I6_9ASTR</name>
<comment type="caution">
    <text evidence="1">The sequence shown here is derived from an EMBL/GenBank/DDBJ whole genome shotgun (WGS) entry which is preliminary data.</text>
</comment>
<dbReference type="EMBL" id="CM042018">
    <property type="protein sequence ID" value="KAI3827894.1"/>
    <property type="molecule type" value="Genomic_DNA"/>
</dbReference>
<evidence type="ECO:0000313" key="1">
    <source>
        <dbReference type="EMBL" id="KAI3827894.1"/>
    </source>
</evidence>
<gene>
    <name evidence="1" type="ORF">L1987_01983</name>
</gene>
<keyword evidence="2" id="KW-1185">Reference proteome</keyword>
<protein>
    <submittedName>
        <fullName evidence="1">Uncharacterized protein</fullName>
    </submittedName>
</protein>
<sequence length="91" mass="10821">MFGGFSSVYFGPLALSSLDTRERELIDLFIQLFTSSMIFDARRRFLPYSDNDVERAHLKEQKFQQEIMMLVRLKHPRIVWFIGACCKPMLW</sequence>
<accession>A0ACB9K6I6</accession>
<reference evidence="1 2" key="2">
    <citation type="journal article" date="2022" name="Mol. Ecol. Resour.">
        <title>The genomes of chicory, endive, great burdock and yacon provide insights into Asteraceae paleo-polyploidization history and plant inulin production.</title>
        <authorList>
            <person name="Fan W."/>
            <person name="Wang S."/>
            <person name="Wang H."/>
            <person name="Wang A."/>
            <person name="Jiang F."/>
            <person name="Liu H."/>
            <person name="Zhao H."/>
            <person name="Xu D."/>
            <person name="Zhang Y."/>
        </authorList>
    </citation>
    <scope>NUCLEOTIDE SEQUENCE [LARGE SCALE GENOMIC DNA]</scope>
    <source>
        <strain evidence="2">cv. Yunnan</strain>
        <tissue evidence="1">Leaves</tissue>
    </source>
</reference>